<name>A0A087BE87_9BIFI</name>
<proteinExistence type="predicted"/>
<accession>A0A087BE87</accession>
<evidence type="ECO:0000313" key="1">
    <source>
        <dbReference type="EMBL" id="KFI69337.1"/>
    </source>
</evidence>
<evidence type="ECO:0000313" key="2">
    <source>
        <dbReference type="Proteomes" id="UP000029052"/>
    </source>
</evidence>
<keyword evidence="2" id="KW-1185">Reference proteome</keyword>
<reference evidence="1 2" key="1">
    <citation type="submission" date="2014-03" db="EMBL/GenBank/DDBJ databases">
        <title>Genomics of Bifidobacteria.</title>
        <authorList>
            <person name="Ventura M."/>
            <person name="Milani C."/>
            <person name="Lugli G.A."/>
        </authorList>
    </citation>
    <scope>NUCLEOTIDE SEQUENCE [LARGE SCALE GENOMIC DNA]</scope>
    <source>
        <strain evidence="1 2">LMG 11591</strain>
    </source>
</reference>
<evidence type="ECO:0008006" key="3">
    <source>
        <dbReference type="Google" id="ProtNLM"/>
    </source>
</evidence>
<protein>
    <recommendedName>
        <fullName evidence="3">CTP synthase</fullName>
    </recommendedName>
</protein>
<dbReference type="EMBL" id="JGZB01000002">
    <property type="protein sequence ID" value="KFI69337.1"/>
    <property type="molecule type" value="Genomic_DNA"/>
</dbReference>
<dbReference type="RefSeq" id="WP_022859715.1">
    <property type="nucleotide sequence ID" value="NZ_JGZB01000002.1"/>
</dbReference>
<dbReference type="AlphaFoldDB" id="A0A087BE87"/>
<dbReference type="STRING" id="1692.BMAGN_1111"/>
<organism evidence="1 2">
    <name type="scientific">Bifidobacterium magnum</name>
    <dbReference type="NCBI Taxonomy" id="1692"/>
    <lineage>
        <taxon>Bacteria</taxon>
        <taxon>Bacillati</taxon>
        <taxon>Actinomycetota</taxon>
        <taxon>Actinomycetes</taxon>
        <taxon>Bifidobacteriales</taxon>
        <taxon>Bifidobacteriaceae</taxon>
        <taxon>Bifidobacterium</taxon>
    </lineage>
</organism>
<dbReference type="eggNOG" id="COG5340">
    <property type="taxonomic scope" value="Bacteria"/>
</dbReference>
<gene>
    <name evidence="1" type="ORF">BMAGN_1111</name>
</gene>
<sequence>MTTDAGRTWGALTAVIAKAIEEQRCAYATNGTQRQQFHRLVASGILAKPYLNLYAPYDYWQQLSLCERHMHIMRALTLRHPKWIFAGMSALEAYGFEHSRYMHESAITVRSAWANCIGHPRSYKPRQSHHASTSGYISDSPLVQRSRQPLRYLYIPDDEFTVVQGMPVTSPVRTIIDAMNVSLFPHRLAIADSALAYGLSIDEIVDECGKLRMDCNAILTAFEYADQRSENGGESFMRAVLIQCGFQIPQIQVEFADPRRHGSVIRVDALISCADGRRIVIEFDGLQKYHDPDMSSRKSFEERITAQASRDRALFDIGISTIVHCYFEDLVQPERFIQKLVDARVPRPYYSRNV</sequence>
<dbReference type="Proteomes" id="UP000029052">
    <property type="component" value="Unassembled WGS sequence"/>
</dbReference>
<comment type="caution">
    <text evidence="1">The sequence shown here is derived from an EMBL/GenBank/DDBJ whole genome shotgun (WGS) entry which is preliminary data.</text>
</comment>